<dbReference type="AlphaFoldDB" id="A0A8H3IPK6"/>
<evidence type="ECO:0000313" key="3">
    <source>
        <dbReference type="EMBL" id="CAF9926753.1"/>
    </source>
</evidence>
<dbReference type="GO" id="GO:0005829">
    <property type="term" value="C:cytosol"/>
    <property type="evidence" value="ECO:0007669"/>
    <property type="project" value="TreeGrafter"/>
</dbReference>
<feature type="region of interest" description="Disordered" evidence="1">
    <location>
        <begin position="83"/>
        <end position="106"/>
    </location>
</feature>
<name>A0A8H3IPK6_9LECA</name>
<feature type="compositionally biased region" description="Low complexity" evidence="1">
    <location>
        <begin position="418"/>
        <end position="439"/>
    </location>
</feature>
<feature type="compositionally biased region" description="Acidic residues" evidence="1">
    <location>
        <begin position="88"/>
        <end position="102"/>
    </location>
</feature>
<evidence type="ECO:0000259" key="2">
    <source>
        <dbReference type="Pfam" id="PF08595"/>
    </source>
</evidence>
<accession>A0A8H3IPK6</accession>
<gene>
    <name evidence="3" type="ORF">ALECFALPRED_003524</name>
</gene>
<dbReference type="PANTHER" id="PTHR28232">
    <property type="entry name" value="TRANSCRIPTIONAL REGULATORY PROTEIN RXT2"/>
    <property type="match status" value="1"/>
</dbReference>
<proteinExistence type="predicted"/>
<feature type="region of interest" description="Disordered" evidence="1">
    <location>
        <begin position="24"/>
        <end position="54"/>
    </location>
</feature>
<feature type="compositionally biased region" description="Acidic residues" evidence="1">
    <location>
        <begin position="393"/>
        <end position="406"/>
    </location>
</feature>
<protein>
    <recommendedName>
        <fullName evidence="2">Transcriptional regulatory protein RXT2 N-terminal domain-containing protein</fullName>
    </recommendedName>
</protein>
<comment type="caution">
    <text evidence="3">The sequence shown here is derived from an EMBL/GenBank/DDBJ whole genome shotgun (WGS) entry which is preliminary data.</text>
</comment>
<feature type="region of interest" description="Disordered" evidence="1">
    <location>
        <begin position="294"/>
        <end position="314"/>
    </location>
</feature>
<organism evidence="3 4">
    <name type="scientific">Alectoria fallacina</name>
    <dbReference type="NCBI Taxonomy" id="1903189"/>
    <lineage>
        <taxon>Eukaryota</taxon>
        <taxon>Fungi</taxon>
        <taxon>Dikarya</taxon>
        <taxon>Ascomycota</taxon>
        <taxon>Pezizomycotina</taxon>
        <taxon>Lecanoromycetes</taxon>
        <taxon>OSLEUM clade</taxon>
        <taxon>Lecanoromycetidae</taxon>
        <taxon>Lecanorales</taxon>
        <taxon>Lecanorineae</taxon>
        <taxon>Parmeliaceae</taxon>
        <taxon>Alectoria</taxon>
    </lineage>
</organism>
<sequence length="560" mass="61621">MAQTRLTQETKDTILGMKTAIARYQDSSDSDDPYLQPTNRGNKLKRKAHHMQDVHSSGITGAKSYKRAIEHAGYRRNILRRNPKRFDEDGEELEDEDEDEEADARAAEENPYAEIQLENLLLPLTSPASLPDHPSLSVPYLSSTLTDMAQHACEMVQRERKTLNNAKQVLKKLRGDDIWIPCGSLYSKSDEALFSTEHLYNGTASNVALQAPRRFDIQEGMVNGTANGDTQLRTRNGAKPETELANVNGSHEGTAEEDSIDAVEVAAFGASPPIEGQEEEATKPNDIRDLEIADADGKGSQGQGAKPEDFEELERSLEDEIVDIVGPEASITGQAEPDATLDTDMESCRDPIHIGNNNDIGTRVSPHADDPIPTVADADAPTNGDFALATENTQDEDMGDGIDVDDETKPSPRRMRTRAQAQAATSPATATRTASPSSSIPMPVHPLFIIPPSAIPSRDIGLPPAEAEETRRLLILYVQKQEEVCRGAKSLYEGLLKADRQRMTVFKWCKAEGHVGEMSDGEDWYDKEEWGLEEEGLRKGHNDDEEEGVVQGKKTRGRRA</sequence>
<dbReference type="GO" id="GO:0033698">
    <property type="term" value="C:Rpd3L complex"/>
    <property type="evidence" value="ECO:0007669"/>
    <property type="project" value="TreeGrafter"/>
</dbReference>
<evidence type="ECO:0000313" key="4">
    <source>
        <dbReference type="Proteomes" id="UP000664203"/>
    </source>
</evidence>
<feature type="region of interest" description="Disordered" evidence="1">
    <location>
        <begin position="535"/>
        <end position="560"/>
    </location>
</feature>
<dbReference type="InterPro" id="IPR013904">
    <property type="entry name" value="RXT2_N"/>
</dbReference>
<dbReference type="Pfam" id="PF08595">
    <property type="entry name" value="RXT2_N"/>
    <property type="match status" value="1"/>
</dbReference>
<feature type="region of interest" description="Disordered" evidence="1">
    <location>
        <begin position="391"/>
        <end position="442"/>
    </location>
</feature>
<reference evidence="3" key="1">
    <citation type="submission" date="2021-03" db="EMBL/GenBank/DDBJ databases">
        <authorList>
            <person name="Tagirdzhanova G."/>
        </authorList>
    </citation>
    <scope>NUCLEOTIDE SEQUENCE</scope>
</reference>
<dbReference type="InterPro" id="IPR039602">
    <property type="entry name" value="Rxt2"/>
</dbReference>
<dbReference type="PANTHER" id="PTHR28232:SF1">
    <property type="entry name" value="TRANSCRIPTIONAL REGULATORY PROTEIN RXT2"/>
    <property type="match status" value="1"/>
</dbReference>
<feature type="domain" description="Transcriptional regulatory protein RXT2 N-terminal" evidence="2">
    <location>
        <begin position="38"/>
        <end position="176"/>
    </location>
</feature>
<dbReference type="Proteomes" id="UP000664203">
    <property type="component" value="Unassembled WGS sequence"/>
</dbReference>
<dbReference type="OrthoDB" id="2405722at2759"/>
<dbReference type="EMBL" id="CAJPDR010000217">
    <property type="protein sequence ID" value="CAF9926753.1"/>
    <property type="molecule type" value="Genomic_DNA"/>
</dbReference>
<keyword evidence="4" id="KW-1185">Reference proteome</keyword>
<evidence type="ECO:0000256" key="1">
    <source>
        <dbReference type="SAM" id="MobiDB-lite"/>
    </source>
</evidence>